<feature type="compositionally biased region" description="Basic residues" evidence="7">
    <location>
        <begin position="82"/>
        <end position="103"/>
    </location>
</feature>
<keyword evidence="3" id="KW-0507">mRNA processing</keyword>
<feature type="region of interest" description="Disordered" evidence="7">
    <location>
        <begin position="515"/>
        <end position="553"/>
    </location>
</feature>
<keyword evidence="10" id="KW-1185">Reference proteome</keyword>
<reference evidence="9 10" key="1">
    <citation type="submission" date="2019-07" db="EMBL/GenBank/DDBJ databases">
        <title>Draft genome assembly of a fouling barnacle, Amphibalanus amphitrite (Darwin, 1854): The first reference genome for Thecostraca.</title>
        <authorList>
            <person name="Kim W."/>
        </authorList>
    </citation>
    <scope>NUCLEOTIDE SEQUENCE [LARGE SCALE GENOMIC DNA]</scope>
    <source>
        <strain evidence="9">SNU_AA5</strain>
        <tissue evidence="9">Soma without cirri and trophi</tissue>
    </source>
</reference>
<dbReference type="GO" id="GO:0005681">
    <property type="term" value="C:spliceosomal complex"/>
    <property type="evidence" value="ECO:0007669"/>
    <property type="project" value="UniProtKB-KW"/>
</dbReference>
<dbReference type="PANTHER" id="PTHR36562:SF5">
    <property type="entry name" value="SERINE_ARGININE REPETITIVE MATRIX 2"/>
    <property type="match status" value="1"/>
</dbReference>
<feature type="region of interest" description="Disordered" evidence="7">
    <location>
        <begin position="76"/>
        <end position="255"/>
    </location>
</feature>
<proteinExistence type="inferred from homology"/>
<evidence type="ECO:0000259" key="8">
    <source>
        <dbReference type="Pfam" id="PF08312"/>
    </source>
</evidence>
<feature type="compositionally biased region" description="Low complexity" evidence="7">
    <location>
        <begin position="171"/>
        <end position="183"/>
    </location>
</feature>
<evidence type="ECO:0000256" key="7">
    <source>
        <dbReference type="SAM" id="MobiDB-lite"/>
    </source>
</evidence>
<accession>A0A6A4W404</accession>
<feature type="compositionally biased region" description="Low complexity" evidence="7">
    <location>
        <begin position="223"/>
        <end position="255"/>
    </location>
</feature>
<feature type="compositionally biased region" description="Basic residues" evidence="7">
    <location>
        <begin position="111"/>
        <end position="129"/>
    </location>
</feature>
<evidence type="ECO:0000256" key="4">
    <source>
        <dbReference type="ARBA" id="ARBA00022728"/>
    </source>
</evidence>
<evidence type="ECO:0000256" key="2">
    <source>
        <dbReference type="ARBA" id="ARBA00005954"/>
    </source>
</evidence>
<protein>
    <submittedName>
        <fullName evidence="9">Serine/arginine repetitive matrix protein 2</fullName>
    </submittedName>
</protein>
<dbReference type="OrthoDB" id="10604116at2759"/>
<dbReference type="AlphaFoldDB" id="A0A6A4W404"/>
<dbReference type="InterPro" id="IPR051372">
    <property type="entry name" value="CWC21"/>
</dbReference>
<evidence type="ECO:0000256" key="1">
    <source>
        <dbReference type="ARBA" id="ARBA00004123"/>
    </source>
</evidence>
<dbReference type="PANTHER" id="PTHR36562">
    <property type="entry name" value="SERINE/ARGININE REPETITIVE MATRIX 2"/>
    <property type="match status" value="1"/>
</dbReference>
<keyword evidence="6" id="KW-0539">Nucleus</keyword>
<evidence type="ECO:0000256" key="6">
    <source>
        <dbReference type="ARBA" id="ARBA00023242"/>
    </source>
</evidence>
<gene>
    <name evidence="9" type="primary">SRRM2</name>
    <name evidence="9" type="ORF">FJT64_026878</name>
</gene>
<dbReference type="InterPro" id="IPR013170">
    <property type="entry name" value="mRNA_splic_Cwf21_dom"/>
</dbReference>
<feature type="region of interest" description="Disordered" evidence="7">
    <location>
        <begin position="603"/>
        <end position="627"/>
    </location>
</feature>
<organism evidence="9 10">
    <name type="scientific">Amphibalanus amphitrite</name>
    <name type="common">Striped barnacle</name>
    <name type="synonym">Balanus amphitrite</name>
    <dbReference type="NCBI Taxonomy" id="1232801"/>
    <lineage>
        <taxon>Eukaryota</taxon>
        <taxon>Metazoa</taxon>
        <taxon>Ecdysozoa</taxon>
        <taxon>Arthropoda</taxon>
        <taxon>Crustacea</taxon>
        <taxon>Multicrustacea</taxon>
        <taxon>Cirripedia</taxon>
        <taxon>Thoracica</taxon>
        <taxon>Thoracicalcarea</taxon>
        <taxon>Balanomorpha</taxon>
        <taxon>Balanoidea</taxon>
        <taxon>Balanidae</taxon>
        <taxon>Amphibalaninae</taxon>
        <taxon>Amphibalanus</taxon>
    </lineage>
</organism>
<dbReference type="GO" id="GO:0008380">
    <property type="term" value="P:RNA splicing"/>
    <property type="evidence" value="ECO:0007669"/>
    <property type="project" value="UniProtKB-KW"/>
</dbReference>
<comment type="subcellular location">
    <subcellularLocation>
        <location evidence="1">Nucleus</location>
    </subcellularLocation>
</comment>
<dbReference type="Pfam" id="PF08312">
    <property type="entry name" value="cwf21"/>
    <property type="match status" value="1"/>
</dbReference>
<feature type="domain" description="CWF21" evidence="8">
    <location>
        <begin position="57"/>
        <end position="83"/>
    </location>
</feature>
<comment type="similarity">
    <text evidence="2">Belongs to the CWC21 family.</text>
</comment>
<keyword evidence="4" id="KW-0747">Spliceosome</keyword>
<evidence type="ECO:0000313" key="9">
    <source>
        <dbReference type="EMBL" id="KAF0300633.1"/>
    </source>
</evidence>
<feature type="compositionally biased region" description="Low complexity" evidence="7">
    <location>
        <begin position="530"/>
        <end position="547"/>
    </location>
</feature>
<dbReference type="Proteomes" id="UP000440578">
    <property type="component" value="Unassembled WGS sequence"/>
</dbReference>
<dbReference type="GO" id="GO:0006397">
    <property type="term" value="P:mRNA processing"/>
    <property type="evidence" value="ECO:0007669"/>
    <property type="project" value="UniProtKB-KW"/>
</dbReference>
<feature type="compositionally biased region" description="Low complexity" evidence="7">
    <location>
        <begin position="192"/>
        <end position="201"/>
    </location>
</feature>
<comment type="caution">
    <text evidence="9">The sequence shown here is derived from an EMBL/GenBank/DDBJ whole genome shotgun (WGS) entry which is preliminary data.</text>
</comment>
<evidence type="ECO:0000313" key="10">
    <source>
        <dbReference type="Proteomes" id="UP000440578"/>
    </source>
</evidence>
<evidence type="ECO:0000256" key="3">
    <source>
        <dbReference type="ARBA" id="ARBA00022664"/>
    </source>
</evidence>
<name>A0A6A4W404_AMPAM</name>
<dbReference type="EMBL" id="VIIS01001247">
    <property type="protein sequence ID" value="KAF0300633.1"/>
    <property type="molecule type" value="Genomic_DNA"/>
</dbReference>
<feature type="compositionally biased region" description="Basic and acidic residues" evidence="7">
    <location>
        <begin position="615"/>
        <end position="627"/>
    </location>
</feature>
<keyword evidence="5" id="KW-0508">mRNA splicing</keyword>
<sequence>MYNGIGLQTVRGSGTNGYVQNNLSFVKQTRDKVKYRDEDDLKRLEAQVNREPNEEILDHQRKRKIELKCVEYQELLQEQGFPKKKHKKDKSNKAEKKAKKAKKQKDDKEKSKHKKKNKDKKKKSKKRRDRSPESSESEASRSPSPSAGESGEEGVPARRAASPPERRRQSRSPGPRSRRSPTPEMRNGTRNASADSASPSPKKSRGRSPEEQSRPPPPLSHTQPGSSSLSLAQSGAPAVQNAQSSPPALAHAQSAAAAPSAPLELVGPRWSTRCSASGAALSQSLALSRLGSSTGAQEHGYWEAAGLWCGPEPDARRPPPVLGGADAPLVVSVAAGWRAAGEQAPLRALRLASPHSARVPLQDWVAPSTCVLLEREEGAAGGLRPGLTVAVADGRPLAIAGVTVLSEFGRCELFGDHGEYLATEDARLEEAVDDTEVRCLRHRCRPPVRQLTLQCVSAAGRRQLWLYGLEVELEPAAARTAFSLPAVLARLHAQQAPLSEGAELALRAALAGSGPAPPGRTALAAGCRTPAGEPAEGGSRGGAEPAGAEGGHGPGPAVVERCLDRSCVAAIEQRLWQRIGPRLERIERQQDAILAALHRLGRAVSAREAAPDIGSEDRAGSDRLGRQ</sequence>
<evidence type="ECO:0000256" key="5">
    <source>
        <dbReference type="ARBA" id="ARBA00023187"/>
    </source>
</evidence>